<dbReference type="RefSeq" id="WP_081155843.1">
    <property type="nucleotide sequence ID" value="NZ_LVYD01000124.1"/>
</dbReference>
<dbReference type="InterPro" id="IPR011047">
    <property type="entry name" value="Quinoprotein_ADH-like_sf"/>
</dbReference>
<dbReference type="Proteomes" id="UP000192796">
    <property type="component" value="Unassembled WGS sequence"/>
</dbReference>
<dbReference type="AlphaFoldDB" id="A0A1V9FF36"/>
<organism evidence="1 2">
    <name type="scientific">Niastella vici</name>
    <dbReference type="NCBI Taxonomy" id="1703345"/>
    <lineage>
        <taxon>Bacteria</taxon>
        <taxon>Pseudomonadati</taxon>
        <taxon>Bacteroidota</taxon>
        <taxon>Chitinophagia</taxon>
        <taxon>Chitinophagales</taxon>
        <taxon>Chitinophagaceae</taxon>
        <taxon>Niastella</taxon>
    </lineage>
</organism>
<dbReference type="OrthoDB" id="1401957at2"/>
<evidence type="ECO:0000313" key="2">
    <source>
        <dbReference type="Proteomes" id="UP000192796"/>
    </source>
</evidence>
<reference evidence="1 2" key="1">
    <citation type="submission" date="2016-03" db="EMBL/GenBank/DDBJ databases">
        <title>Niastella vici sp. nov., isolated from farmland soil.</title>
        <authorList>
            <person name="Chen L."/>
            <person name="Wang D."/>
            <person name="Yang S."/>
            <person name="Wang G."/>
        </authorList>
    </citation>
    <scope>NUCLEOTIDE SEQUENCE [LARGE SCALE GENOMIC DNA]</scope>
    <source>
        <strain evidence="1 2">DJ57</strain>
    </source>
</reference>
<dbReference type="EMBL" id="LVYD01000124">
    <property type="protein sequence ID" value="OQP56881.1"/>
    <property type="molecule type" value="Genomic_DNA"/>
</dbReference>
<dbReference type="InterPro" id="IPR015943">
    <property type="entry name" value="WD40/YVTN_repeat-like_dom_sf"/>
</dbReference>
<dbReference type="PROSITE" id="PS51257">
    <property type="entry name" value="PROKAR_LIPOPROTEIN"/>
    <property type="match status" value="1"/>
</dbReference>
<accession>A0A1V9FF36</accession>
<evidence type="ECO:0000313" key="1">
    <source>
        <dbReference type="EMBL" id="OQP56881.1"/>
    </source>
</evidence>
<name>A0A1V9FF36_9BACT</name>
<dbReference type="STRING" id="1703345.A3860_09870"/>
<gene>
    <name evidence="1" type="ORF">A3860_09870</name>
</gene>
<keyword evidence="2" id="KW-1185">Reference proteome</keyword>
<dbReference type="Gene3D" id="2.130.10.10">
    <property type="entry name" value="YVTN repeat-like/Quinoprotein amine dehydrogenase"/>
    <property type="match status" value="1"/>
</dbReference>
<sequence length="431" mass="48835">MKQVTLWLLLFSFISACKKEKEYVVNPPKTLLKIDRVVNDSTIVLTWSKFTGNNFKRYRLQRTATYMRNGQFGSFTEEVYSGNDLNDLSFTENKMPYASYFTYTLSVVIYPDGNATDSIKLPRIISYQRPDALTGNPVEILTNKQQKWLYITEDQKVTLVDYSTGRQITSKQFPAKTGYACLGDFNGTNELYVPVHDGTVLILDAATLQLKDKIYVGGLEVGSVAAFNGKLYVSTTDYTEYPIRYIKIYDRATKSLTARVGTGYNTRLMMLESTSVELVDVSLYPSSYYDLKYYQFSADGQLITSQARNWNDNTTVNNGIMRSFPDGSRFITSNYGSIYKKPLTFEGNITTLYTYSDYAFNTDGSIIYAADIYHNAIYAISYPARTITKTYKTVLNPVKIFRDGNTLYSLGKSPNQSNAAGNLMLIEKINL</sequence>
<protein>
    <submittedName>
        <fullName evidence="1">Uncharacterized protein</fullName>
    </submittedName>
</protein>
<comment type="caution">
    <text evidence="1">The sequence shown here is derived from an EMBL/GenBank/DDBJ whole genome shotgun (WGS) entry which is preliminary data.</text>
</comment>
<dbReference type="SUPFAM" id="SSF50998">
    <property type="entry name" value="Quinoprotein alcohol dehydrogenase-like"/>
    <property type="match status" value="1"/>
</dbReference>
<proteinExistence type="predicted"/>